<reference evidence="8" key="1">
    <citation type="journal article" date="2019" name="Int. J. Syst. Evol. Microbiol.">
        <title>The Global Catalogue of Microorganisms (GCM) 10K type strain sequencing project: providing services to taxonomists for standard genome sequencing and annotation.</title>
        <authorList>
            <consortium name="The Broad Institute Genomics Platform"/>
            <consortium name="The Broad Institute Genome Sequencing Center for Infectious Disease"/>
            <person name="Wu L."/>
            <person name="Ma J."/>
        </authorList>
    </citation>
    <scope>NUCLEOTIDE SEQUENCE [LARGE SCALE GENOMIC DNA]</scope>
    <source>
        <strain evidence="8">KCTC 52237</strain>
    </source>
</reference>
<dbReference type="Gene3D" id="1.10.10.10">
    <property type="entry name" value="Winged helix-like DNA-binding domain superfamily/Winged helix DNA-binding domain"/>
    <property type="match status" value="1"/>
</dbReference>
<keyword evidence="6" id="KW-0804">Transcription</keyword>
<dbReference type="Proteomes" id="UP001595555">
    <property type="component" value="Unassembled WGS sequence"/>
</dbReference>
<organism evidence="7 8">
    <name type="scientific">Cellvibrio fontiphilus</name>
    <dbReference type="NCBI Taxonomy" id="1815559"/>
    <lineage>
        <taxon>Bacteria</taxon>
        <taxon>Pseudomonadati</taxon>
        <taxon>Pseudomonadota</taxon>
        <taxon>Gammaproteobacteria</taxon>
        <taxon>Cellvibrionales</taxon>
        <taxon>Cellvibrionaceae</taxon>
        <taxon>Cellvibrio</taxon>
    </lineage>
</organism>
<gene>
    <name evidence="7" type="ORF">ACFODX_05140</name>
</gene>
<evidence type="ECO:0000256" key="2">
    <source>
        <dbReference type="ARBA" id="ARBA00022491"/>
    </source>
</evidence>
<dbReference type="InterPro" id="IPR036388">
    <property type="entry name" value="WH-like_DNA-bd_sf"/>
</dbReference>
<keyword evidence="8" id="KW-1185">Reference proteome</keyword>
<dbReference type="EMBL" id="JBHRTF010000002">
    <property type="protein sequence ID" value="MFC3114936.1"/>
    <property type="molecule type" value="Genomic_DNA"/>
</dbReference>
<dbReference type="RefSeq" id="WP_378116725.1">
    <property type="nucleotide sequence ID" value="NZ_JBHRTF010000002.1"/>
</dbReference>
<comment type="similarity">
    <text evidence="1">Belongs to the Fur family.</text>
</comment>
<evidence type="ECO:0000256" key="4">
    <source>
        <dbReference type="ARBA" id="ARBA00023015"/>
    </source>
</evidence>
<dbReference type="SUPFAM" id="SSF46785">
    <property type="entry name" value="Winged helix' DNA-binding domain"/>
    <property type="match status" value="1"/>
</dbReference>
<comment type="caution">
    <text evidence="7">The sequence shown here is derived from an EMBL/GenBank/DDBJ whole genome shotgun (WGS) entry which is preliminary data.</text>
</comment>
<evidence type="ECO:0000313" key="7">
    <source>
        <dbReference type="EMBL" id="MFC3114936.1"/>
    </source>
</evidence>
<keyword evidence="3" id="KW-0862">Zinc</keyword>
<dbReference type="Gene3D" id="3.30.1490.190">
    <property type="match status" value="1"/>
</dbReference>
<protein>
    <submittedName>
        <fullName evidence="7">Fur family transcriptional regulator</fullName>
    </submittedName>
</protein>
<evidence type="ECO:0000256" key="1">
    <source>
        <dbReference type="ARBA" id="ARBA00007957"/>
    </source>
</evidence>
<proteinExistence type="inferred from homology"/>
<dbReference type="PANTHER" id="PTHR33202:SF6">
    <property type="entry name" value="ZINC UPTAKE REGULATION PROTEIN"/>
    <property type="match status" value="1"/>
</dbReference>
<keyword evidence="5" id="KW-0238">DNA-binding</keyword>
<dbReference type="InterPro" id="IPR036390">
    <property type="entry name" value="WH_DNA-bd_sf"/>
</dbReference>
<dbReference type="InterPro" id="IPR043135">
    <property type="entry name" value="Fur_C"/>
</dbReference>
<dbReference type="Pfam" id="PF01475">
    <property type="entry name" value="FUR"/>
    <property type="match status" value="1"/>
</dbReference>
<name>A0ABV7FDV0_9GAMM</name>
<dbReference type="InterPro" id="IPR002481">
    <property type="entry name" value="FUR"/>
</dbReference>
<dbReference type="PANTHER" id="PTHR33202">
    <property type="entry name" value="ZINC UPTAKE REGULATION PROTEIN"/>
    <property type="match status" value="1"/>
</dbReference>
<dbReference type="CDD" id="cd07153">
    <property type="entry name" value="Fur_like"/>
    <property type="match status" value="1"/>
</dbReference>
<evidence type="ECO:0000256" key="5">
    <source>
        <dbReference type="ARBA" id="ARBA00023125"/>
    </source>
</evidence>
<evidence type="ECO:0000256" key="6">
    <source>
        <dbReference type="ARBA" id="ARBA00023163"/>
    </source>
</evidence>
<evidence type="ECO:0000313" key="8">
    <source>
        <dbReference type="Proteomes" id="UP001595555"/>
    </source>
</evidence>
<keyword evidence="4" id="KW-0805">Transcription regulation</keyword>
<keyword evidence="2" id="KW-0678">Repressor</keyword>
<sequence length="168" mass="18475">MEHTPLACSHHDHGHCISDALESARQLCLSRGVRLTDLRLQVLELIWQNHKPLGAYTLMEMLAKANTRRVAPPTVYRALDFLLEQGLIHRINVLNAFIGCPSPGTKHQSHFLICRHCGIAVELDQPQLGEQILAVARDAGFTVEAQALEVSGLCANCVSHAAEPGHHD</sequence>
<evidence type="ECO:0000256" key="3">
    <source>
        <dbReference type="ARBA" id="ARBA00022833"/>
    </source>
</evidence>
<accession>A0ABV7FDV0</accession>